<protein>
    <recommendedName>
        <fullName evidence="3">DUF3829 domain-containing protein</fullName>
    </recommendedName>
</protein>
<organism evidence="1 2">
    <name type="scientific">Candidatus Brocadia sapporoensis</name>
    <dbReference type="NCBI Taxonomy" id="392547"/>
    <lineage>
        <taxon>Bacteria</taxon>
        <taxon>Pseudomonadati</taxon>
        <taxon>Planctomycetota</taxon>
        <taxon>Candidatus Brocadiia</taxon>
        <taxon>Candidatus Brocadiales</taxon>
        <taxon>Candidatus Brocadiaceae</taxon>
        <taxon>Candidatus Brocadia</taxon>
    </lineage>
</organism>
<dbReference type="RefSeq" id="WP_070067379.1">
    <property type="nucleotide sequence ID" value="NZ_MJUW02000088.1"/>
</dbReference>
<dbReference type="PROSITE" id="PS51257">
    <property type="entry name" value="PROKAR_LIPOPROTEIN"/>
    <property type="match status" value="1"/>
</dbReference>
<accession>A0A1V6LZB7</accession>
<name>A0A1V6LZB7_9BACT</name>
<dbReference type="Proteomes" id="UP000242219">
    <property type="component" value="Unassembled WGS sequence"/>
</dbReference>
<gene>
    <name evidence="1" type="ORF">BIY37_08405</name>
</gene>
<dbReference type="AlphaFoldDB" id="A0A1V6LZB7"/>
<reference evidence="1 2" key="1">
    <citation type="journal article" date="2016" name="Genome Announc.">
        <title>Draft Genome Sequence of the Anaerobic Ammonium-Oxidizing Bacterium 'Candidatus Brocadia sp. 40'.</title>
        <authorList>
            <person name="Ali M."/>
            <person name="Haroon M.F."/>
            <person name="Narita Y."/>
            <person name="Zhang L."/>
            <person name="Rangel Shaw D."/>
            <person name="Okabe S."/>
            <person name="Saikaly P.E."/>
        </authorList>
    </citation>
    <scope>NUCLEOTIDE SEQUENCE [LARGE SCALE GENOMIC DNA]</scope>
    <source>
        <strain evidence="1 2">40</strain>
    </source>
</reference>
<evidence type="ECO:0008006" key="3">
    <source>
        <dbReference type="Google" id="ProtNLM"/>
    </source>
</evidence>
<proteinExistence type="predicted"/>
<comment type="caution">
    <text evidence="1">The sequence shown here is derived from an EMBL/GenBank/DDBJ whole genome shotgun (WGS) entry which is preliminary data.</text>
</comment>
<keyword evidence="2" id="KW-1185">Reference proteome</keyword>
<evidence type="ECO:0000313" key="1">
    <source>
        <dbReference type="EMBL" id="OQD45447.1"/>
    </source>
</evidence>
<sequence length="320" mass="35997">MRKKRGLFFKNPVFVSGILGFAGIILFSAGCAAPNAQKRIADFSTALSIATTNTTDAFETVDQKFYCTRVALLVNNYDEKGFNPNTEMHFLTGQDLESREQLFKGLQRYAQKLADIMSDTQMKEFDAETKAFGKSLQKLRENDAFKNINSGASQTNIDAFTTAVDVVGRFFIDYKREKGVREIVADMKQPIESICNTLVSDIGQPMDKAGAGGFGLRNQSWIQYEVMLKEHISFIDHHKDKFDPVTKAEAIAKLPAIVEEQYKADLTLKATQDTLRKLRMTHNELVKAFDKTCPTLENLIAELIDEGKRVGKFYKSLAKE</sequence>
<evidence type="ECO:0000313" key="2">
    <source>
        <dbReference type="Proteomes" id="UP000242219"/>
    </source>
</evidence>
<dbReference type="EMBL" id="MJUW02000088">
    <property type="protein sequence ID" value="OQD45447.1"/>
    <property type="molecule type" value="Genomic_DNA"/>
</dbReference>